<feature type="binding site" evidence="7">
    <location>
        <position position="489"/>
    </location>
    <ligand>
        <name>substrate</name>
    </ligand>
</feature>
<evidence type="ECO:0000256" key="2">
    <source>
        <dbReference type="ARBA" id="ARBA00012755"/>
    </source>
</evidence>
<dbReference type="Gene3D" id="3.20.20.70">
    <property type="entry name" value="Aldolase class I"/>
    <property type="match status" value="1"/>
</dbReference>
<evidence type="ECO:0000256" key="1">
    <source>
        <dbReference type="ARBA" id="ARBA00001255"/>
    </source>
</evidence>
<dbReference type="Pfam" id="PF16875">
    <property type="entry name" value="Glyco_hydro_36N"/>
    <property type="match status" value="1"/>
</dbReference>
<keyword evidence="3 5" id="KW-0378">Hydrolase</keyword>
<dbReference type="PIRSF" id="PIRSF005536">
    <property type="entry name" value="Agal"/>
    <property type="match status" value="1"/>
</dbReference>
<dbReference type="Gene3D" id="2.60.40.1180">
    <property type="entry name" value="Golgi alpha-mannosidase II"/>
    <property type="match status" value="1"/>
</dbReference>
<evidence type="ECO:0000259" key="8">
    <source>
        <dbReference type="Pfam" id="PF16874"/>
    </source>
</evidence>
<dbReference type="InterPro" id="IPR002252">
    <property type="entry name" value="Glyco_hydro_36"/>
</dbReference>
<dbReference type="PROSITE" id="PS00512">
    <property type="entry name" value="ALPHA_GALACTOSIDASE"/>
    <property type="match status" value="1"/>
</dbReference>
<evidence type="ECO:0000259" key="9">
    <source>
        <dbReference type="Pfam" id="PF16875"/>
    </source>
</evidence>
<reference evidence="10 11" key="1">
    <citation type="submission" date="2019-06" db="EMBL/GenBank/DDBJ databases">
        <title>Whole genome shotgun sequence of Cellulomonas uda NBRC 3747.</title>
        <authorList>
            <person name="Hosoyama A."/>
            <person name="Uohara A."/>
            <person name="Ohji S."/>
            <person name="Ichikawa N."/>
        </authorList>
    </citation>
    <scope>NUCLEOTIDE SEQUENCE [LARGE SCALE GENOMIC DNA]</scope>
    <source>
        <strain evidence="10 11">NBRC 3747</strain>
    </source>
</reference>
<keyword evidence="4 5" id="KW-0326">Glycosidase</keyword>
<dbReference type="FunFam" id="3.20.20.70:FF:000118">
    <property type="entry name" value="Alpha-galactosidase"/>
    <property type="match status" value="1"/>
</dbReference>
<dbReference type="PANTHER" id="PTHR43053">
    <property type="entry name" value="GLYCOSIDASE FAMILY 31"/>
    <property type="match status" value="1"/>
</dbReference>
<evidence type="ECO:0000256" key="4">
    <source>
        <dbReference type="ARBA" id="ARBA00023295"/>
    </source>
</evidence>
<evidence type="ECO:0000256" key="3">
    <source>
        <dbReference type="ARBA" id="ARBA00022801"/>
    </source>
</evidence>
<dbReference type="InterPro" id="IPR000111">
    <property type="entry name" value="Glyco_hydro_27/36_CS"/>
</dbReference>
<feature type="binding site" evidence="7">
    <location>
        <position position="411"/>
    </location>
    <ligand>
        <name>substrate</name>
    </ligand>
</feature>
<keyword evidence="11" id="KW-1185">Reference proteome</keyword>
<comment type="catalytic activity">
    <reaction evidence="1 5">
        <text>Hydrolysis of terminal, non-reducing alpha-D-galactose residues in alpha-D-galactosides, including galactose oligosaccharides, galactomannans and galactolipids.</text>
        <dbReference type="EC" id="3.2.1.22"/>
    </reaction>
</comment>
<dbReference type="InterPro" id="IPR013780">
    <property type="entry name" value="Glyco_hydro_b"/>
</dbReference>
<feature type="active site" description="Proton donor" evidence="6">
    <location>
        <position position="511"/>
    </location>
</feature>
<dbReference type="InterPro" id="IPR038417">
    <property type="entry name" value="Alpga-gal_N_sf"/>
</dbReference>
<gene>
    <name evidence="10" type="primary">galA</name>
    <name evidence="10" type="ORF">CUD01_13890</name>
</gene>
<protein>
    <recommendedName>
        <fullName evidence="2 5">Alpha-galactosidase</fullName>
        <ecNumber evidence="2 5">3.2.1.22</ecNumber>
    </recommendedName>
</protein>
<accession>A0A4Y3KD56</accession>
<dbReference type="Pfam" id="PF02065">
    <property type="entry name" value="Melibiase"/>
    <property type="match status" value="1"/>
</dbReference>
<dbReference type="InterPro" id="IPR017853">
    <property type="entry name" value="GH"/>
</dbReference>
<dbReference type="EC" id="3.2.1.22" evidence="2 5"/>
<dbReference type="PRINTS" id="PR00743">
    <property type="entry name" value="GLHYDRLASE36"/>
</dbReference>
<comment type="similarity">
    <text evidence="5">Belongs to the glycosyl hydrolase.</text>
</comment>
<dbReference type="AlphaFoldDB" id="A0A4Y3KD56"/>
<dbReference type="PANTHER" id="PTHR43053:SF3">
    <property type="entry name" value="ALPHA-GALACTOSIDASE C-RELATED"/>
    <property type="match status" value="1"/>
</dbReference>
<dbReference type="GO" id="GO:0004557">
    <property type="term" value="F:alpha-galactosidase activity"/>
    <property type="evidence" value="ECO:0007669"/>
    <property type="project" value="UniProtKB-UniRule"/>
</dbReference>
<feature type="binding site" evidence="7">
    <location>
        <position position="511"/>
    </location>
    <ligand>
        <name>substrate</name>
    </ligand>
</feature>
<name>A0A4Y3KD56_CELUD</name>
<dbReference type="SUPFAM" id="SSF51445">
    <property type="entry name" value="(Trans)glycosidases"/>
    <property type="match status" value="1"/>
</dbReference>
<feature type="binding site" evidence="7">
    <location>
        <begin position="334"/>
        <end position="335"/>
    </location>
    <ligand>
        <name>substrate</name>
    </ligand>
</feature>
<dbReference type="InterPro" id="IPR031705">
    <property type="entry name" value="Glyco_hydro_36_C"/>
</dbReference>
<sequence length="722" mass="77690">MLVHLRAAGVSLLLTATDDRLPHVLHWGRDLGDGLDADAAAELVRAWAPPRAGAQVDEPVPVPVLPGQAEAWLGTPGVAGHRDGLAWSPSFVVRSSSLDVAQAGGTVRVQAADEDAGLDLELVVELTPQGVVRTRATLTNAGAGTYTLDALQPALPVPAHAAEIVDLAGRWGKERTPQRHTFTVGTHVREGRRGRTGADATLVLVAAEPGTDFRRGEAWGVHVAWSGNHRTQAELMPDGTRLLGGGELLLPGEVRLAPGQAYTSPWLYGTYGDGLDALAGRFHALLRARPHHPRTPRPVTLNVWEAVYFDHSLPRLRELADLAASVGVERFVVDDGWFRGRRDDTAGLGDWYVDEDVWPDGLRALAEHVHGLGMQLGLWFEPEMVNPDSDLARAHPEWVLQVPGRTPPLVRHQQVLDVARPQVAAYLRERVVSLVRELGLDYVKWDHNRDLVEAGGASGAAGVHAQTAAVYALLDAIRADCPGLEIESCSSGGARVDLGILERADRVWASDCIDARERHEIQRWTAQLLPPELVGSHVGAARAHTTGRVLALSFRASTALLGSFGIEWDLAAASDDERAELAAWVALYRSERALLHTGVVVRDEVPSAGLWVHGVVAPDRARALYALVQRERPATWPPGRVRLPGLDPDALYEVAPHGPYAPHSTWDRPAWWSAPVRLTGHVLATVGVAAPAVEVDHAVLLTTTRVAGAGQSAGRHPVVPAS</sequence>
<dbReference type="GO" id="GO:0016052">
    <property type="term" value="P:carbohydrate catabolic process"/>
    <property type="evidence" value="ECO:0007669"/>
    <property type="project" value="InterPro"/>
</dbReference>
<feature type="binding site" evidence="7">
    <location>
        <begin position="444"/>
        <end position="448"/>
    </location>
    <ligand>
        <name>substrate</name>
    </ligand>
</feature>
<dbReference type="InterPro" id="IPR050985">
    <property type="entry name" value="Alpha-glycosidase_related"/>
</dbReference>
<feature type="domain" description="Glycosyl hydrolase family 36 N-terminal" evidence="9">
    <location>
        <begin position="21"/>
        <end position="257"/>
    </location>
</feature>
<dbReference type="CDD" id="cd14791">
    <property type="entry name" value="GH36"/>
    <property type="match status" value="1"/>
</dbReference>
<dbReference type="EMBL" id="BJLP01000019">
    <property type="protein sequence ID" value="GEA80945.1"/>
    <property type="molecule type" value="Genomic_DNA"/>
</dbReference>
<dbReference type="Proteomes" id="UP000315842">
    <property type="component" value="Unassembled WGS sequence"/>
</dbReference>
<dbReference type="InterPro" id="IPR013785">
    <property type="entry name" value="Aldolase_TIM"/>
</dbReference>
<evidence type="ECO:0000256" key="6">
    <source>
        <dbReference type="PIRSR" id="PIRSR005536-1"/>
    </source>
</evidence>
<evidence type="ECO:0000256" key="7">
    <source>
        <dbReference type="PIRSR" id="PIRSR005536-2"/>
    </source>
</evidence>
<evidence type="ECO:0000313" key="10">
    <source>
        <dbReference type="EMBL" id="GEA80945.1"/>
    </source>
</evidence>
<feature type="domain" description="Glycosyl hydrolase family 36 C-terminal" evidence="8">
    <location>
        <begin position="615"/>
        <end position="691"/>
    </location>
</feature>
<dbReference type="RefSeq" id="WP_141319832.1">
    <property type="nucleotide sequence ID" value="NZ_BJLP01000019.1"/>
</dbReference>
<dbReference type="Gene3D" id="2.70.98.60">
    <property type="entry name" value="alpha-galactosidase from lactobacil brevis"/>
    <property type="match status" value="1"/>
</dbReference>
<evidence type="ECO:0000256" key="5">
    <source>
        <dbReference type="PIRNR" id="PIRNR005536"/>
    </source>
</evidence>
<dbReference type="InterPro" id="IPR031704">
    <property type="entry name" value="Glyco_hydro_36_N"/>
</dbReference>
<feature type="active site" description="Nucleophile" evidence="6">
    <location>
        <position position="446"/>
    </location>
</feature>
<organism evidence="10 11">
    <name type="scientific">Cellulomonas uda</name>
    <dbReference type="NCBI Taxonomy" id="1714"/>
    <lineage>
        <taxon>Bacteria</taxon>
        <taxon>Bacillati</taxon>
        <taxon>Actinomycetota</taxon>
        <taxon>Actinomycetes</taxon>
        <taxon>Micrococcales</taxon>
        <taxon>Cellulomonadaceae</taxon>
        <taxon>Cellulomonas</taxon>
    </lineage>
</organism>
<comment type="caution">
    <text evidence="10">The sequence shown here is derived from an EMBL/GenBank/DDBJ whole genome shotgun (WGS) entry which is preliminary data.</text>
</comment>
<proteinExistence type="inferred from homology"/>
<dbReference type="Pfam" id="PF16874">
    <property type="entry name" value="Glyco_hydro_36C"/>
    <property type="match status" value="1"/>
</dbReference>
<feature type="binding site" evidence="7">
    <location>
        <position position="171"/>
    </location>
    <ligand>
        <name>substrate</name>
    </ligand>
</feature>
<evidence type="ECO:0000313" key="11">
    <source>
        <dbReference type="Proteomes" id="UP000315842"/>
    </source>
</evidence>